<gene>
    <name evidence="3" type="primary">POLR2F</name>
    <name evidence="3" type="synonym">RPB6</name>
</gene>
<dbReference type="InterPro" id="IPR036161">
    <property type="entry name" value="RPB6/omega-like_sf"/>
</dbReference>
<dbReference type="GO" id="GO:0003677">
    <property type="term" value="F:DNA binding"/>
    <property type="evidence" value="ECO:0007669"/>
    <property type="project" value="InterPro"/>
</dbReference>
<dbReference type="EMBL" id="KF900494">
    <property type="protein sequence ID" value="AIE96970.1"/>
    <property type="molecule type" value="Genomic_DNA"/>
</dbReference>
<protein>
    <submittedName>
        <fullName evidence="3">DNA-directed RNA polymerases I, II, and III subunit RPABC2 (RPB6, POLR2F)</fullName>
    </submittedName>
</protein>
<dbReference type="InterPro" id="IPR020708">
    <property type="entry name" value="DNA-dir_RNA_polK_14-18kDa_CS"/>
</dbReference>
<accession>A0A075FYY8</accession>
<dbReference type="Gene3D" id="3.90.940.10">
    <property type="match status" value="1"/>
</dbReference>
<name>A0A075FYY8_9EURY</name>
<keyword evidence="2" id="KW-0804">Transcription</keyword>
<dbReference type="AlphaFoldDB" id="A0A075FYY8"/>
<organism evidence="3">
    <name type="scientific">uncultured marine group II/III euryarchaeote AD1000_88_G11</name>
    <dbReference type="NCBI Taxonomy" id="1457822"/>
    <lineage>
        <taxon>Archaea</taxon>
        <taxon>Methanobacteriati</taxon>
        <taxon>Methanobacteriota</taxon>
        <taxon>environmental samples</taxon>
    </lineage>
</organism>
<dbReference type="PANTHER" id="PTHR47227">
    <property type="entry name" value="DNA-DIRECTED RNA POLYMERASE SUBUNIT K"/>
    <property type="match status" value="1"/>
</dbReference>
<evidence type="ECO:0000313" key="3">
    <source>
        <dbReference type="EMBL" id="AIE96970.1"/>
    </source>
</evidence>
<dbReference type="GO" id="GO:0000428">
    <property type="term" value="C:DNA-directed RNA polymerase complex"/>
    <property type="evidence" value="ECO:0007669"/>
    <property type="project" value="UniProtKB-KW"/>
</dbReference>
<evidence type="ECO:0000256" key="2">
    <source>
        <dbReference type="ARBA" id="ARBA00023163"/>
    </source>
</evidence>
<dbReference type="GO" id="GO:0042797">
    <property type="term" value="P:tRNA transcription by RNA polymerase III"/>
    <property type="evidence" value="ECO:0007669"/>
    <property type="project" value="TreeGrafter"/>
</dbReference>
<sequence length="131" mass="15167">MEEEDIFNKIEDRFGEEKLMKIHSYLKPISNDELQSFSRVVRDTNGDIIDDLHKTLPILSKYEKTRILGLRAKQINSGSELFIKLKDNNIIDGYGIALLELKVKAIPFIIQRPIPNGGFEYWKVSDLMILD</sequence>
<dbReference type="GO" id="GO:0003899">
    <property type="term" value="F:DNA-directed RNA polymerase activity"/>
    <property type="evidence" value="ECO:0007669"/>
    <property type="project" value="InterPro"/>
</dbReference>
<dbReference type="PROSITE" id="PS01111">
    <property type="entry name" value="RNA_POL_K_14KD"/>
    <property type="match status" value="1"/>
</dbReference>
<keyword evidence="1 3" id="KW-0240">DNA-directed RNA polymerase</keyword>
<dbReference type="SUPFAM" id="SSF63562">
    <property type="entry name" value="RPB6/omega subunit-like"/>
    <property type="match status" value="1"/>
</dbReference>
<evidence type="ECO:0000256" key="1">
    <source>
        <dbReference type="ARBA" id="ARBA00022478"/>
    </source>
</evidence>
<dbReference type="GO" id="GO:0006360">
    <property type="term" value="P:transcription by RNA polymerase I"/>
    <property type="evidence" value="ECO:0007669"/>
    <property type="project" value="TreeGrafter"/>
</dbReference>
<dbReference type="GO" id="GO:0006366">
    <property type="term" value="P:transcription by RNA polymerase II"/>
    <property type="evidence" value="ECO:0007669"/>
    <property type="project" value="TreeGrafter"/>
</dbReference>
<dbReference type="PANTHER" id="PTHR47227:SF5">
    <property type="entry name" value="DNA-DIRECTED RNA POLYMERASES I, II, AND III SUBUNIT RPABC2"/>
    <property type="match status" value="1"/>
</dbReference>
<proteinExistence type="predicted"/>
<reference evidence="3" key="1">
    <citation type="journal article" date="2014" name="Genome Biol. Evol.">
        <title>Pangenome evidence for extensive interdomain horizontal transfer affecting lineage core and shell genes in uncultured planktonic thaumarchaeota and euryarchaeota.</title>
        <authorList>
            <person name="Deschamps P."/>
            <person name="Zivanovic Y."/>
            <person name="Moreira D."/>
            <person name="Rodriguez-Valera F."/>
            <person name="Lopez-Garcia P."/>
        </authorList>
    </citation>
    <scope>NUCLEOTIDE SEQUENCE</scope>
</reference>